<comment type="caution">
    <text evidence="4">The sequence shown here is derived from an EMBL/GenBank/DDBJ whole genome shotgun (WGS) entry which is preliminary data.</text>
</comment>
<protein>
    <submittedName>
        <fullName evidence="4">SPFH domain-containing protein</fullName>
    </submittedName>
</protein>
<dbReference type="EMBL" id="JAEKNS010000009">
    <property type="protein sequence ID" value="MBJ7593367.1"/>
    <property type="molecule type" value="Genomic_DNA"/>
</dbReference>
<sequence>MPSFFPAARENIAVPDNRKGQIVFKWPDLNIRRFSNAIVAPDEVAVFMYQGEVKGTLPPGRHRLDATEIPFLGLFADHLTGGNLYRVEIYFVGAREYPELKFGGRVDNVQDPVTGLVVSLGVYGEYSLKVVDPSKLLTNLTGTVDVTNNDAITDWVAQQLLKVLRTDVTQHVVGKGWPILGLAAYVPEVEADVIALSAEQLASYGLAVARMGNFTISLGDEDEAQLKTLARDTAYSRLAGSFQQYAAGELQLGAGQGMAQGGQALSGAFLGAGLGLGGQATQMPGVGPTPPPAPGFAGGGGGYQPTPGDGGAASVSCPACATGNAAGARFCTNCGAALPAAETHVCAGCGAPLAAGAKFCSACGRTVEPAAVPEGSAAPTAQPPASEPEAPPPPTAP</sequence>
<evidence type="ECO:0000313" key="5">
    <source>
        <dbReference type="Proteomes" id="UP000606991"/>
    </source>
</evidence>
<dbReference type="PANTHER" id="PTHR37826:SF2">
    <property type="entry name" value="ZINC-RIBBON DOMAIN-CONTAINING PROTEIN"/>
    <property type="match status" value="1"/>
</dbReference>
<reference evidence="4 5" key="1">
    <citation type="submission" date="2020-10" db="EMBL/GenBank/DDBJ databases">
        <title>Ca. Dormibacterota MAGs.</title>
        <authorList>
            <person name="Montgomery K."/>
        </authorList>
    </citation>
    <scope>NUCLEOTIDE SEQUENCE [LARGE SCALE GENOMIC DNA]</scope>
    <source>
        <strain evidence="4">SC8812_S17_18</strain>
    </source>
</reference>
<proteinExistence type="predicted"/>
<feature type="domain" description="DZANK-type" evidence="2">
    <location>
        <begin position="317"/>
        <end position="364"/>
    </location>
</feature>
<accession>A0A934JQT9</accession>
<gene>
    <name evidence="4" type="ORF">JF886_00655</name>
</gene>
<dbReference type="Proteomes" id="UP000606991">
    <property type="component" value="Unassembled WGS sequence"/>
</dbReference>
<organism evidence="4 5">
    <name type="scientific">Candidatus Aeolococcus gillhamiae</name>
    <dbReference type="NCBI Taxonomy" id="3127015"/>
    <lineage>
        <taxon>Bacteria</taxon>
        <taxon>Bacillati</taxon>
        <taxon>Candidatus Dormiibacterota</taxon>
        <taxon>Candidatus Dormibacteria</taxon>
        <taxon>Candidatus Aeolococcales</taxon>
        <taxon>Candidatus Aeolococcaceae</taxon>
        <taxon>Candidatus Aeolococcus</taxon>
    </lineage>
</organism>
<name>A0A934JQT9_9BACT</name>
<dbReference type="PANTHER" id="PTHR37826">
    <property type="entry name" value="FLOTILLIN BAND_7_5 DOMAIN PROTEIN"/>
    <property type="match status" value="1"/>
</dbReference>
<feature type="region of interest" description="Disordered" evidence="1">
    <location>
        <begin position="373"/>
        <end position="397"/>
    </location>
</feature>
<dbReference type="InterPro" id="IPR033880">
    <property type="entry name" value="SPFH_YdjI"/>
</dbReference>
<dbReference type="AlphaFoldDB" id="A0A934JQT9"/>
<dbReference type="Pfam" id="PF12773">
    <property type="entry name" value="DZR"/>
    <property type="match status" value="1"/>
</dbReference>
<dbReference type="InterPro" id="IPR025874">
    <property type="entry name" value="DZR"/>
</dbReference>
<evidence type="ECO:0000259" key="3">
    <source>
        <dbReference type="Pfam" id="PF13421"/>
    </source>
</evidence>
<dbReference type="Pfam" id="PF13421">
    <property type="entry name" value="Band_7_1"/>
    <property type="match status" value="1"/>
</dbReference>
<evidence type="ECO:0000259" key="2">
    <source>
        <dbReference type="Pfam" id="PF12773"/>
    </source>
</evidence>
<feature type="compositionally biased region" description="Pro residues" evidence="1">
    <location>
        <begin position="381"/>
        <end position="397"/>
    </location>
</feature>
<feature type="domain" description="SPFH" evidence="3">
    <location>
        <begin position="30"/>
        <end position="228"/>
    </location>
</feature>
<dbReference type="RefSeq" id="WP_337308571.1">
    <property type="nucleotide sequence ID" value="NZ_JAEKNS010000009.1"/>
</dbReference>
<dbReference type="CDD" id="cd03408">
    <property type="entry name" value="SPFH_like_u1"/>
    <property type="match status" value="1"/>
</dbReference>
<evidence type="ECO:0000256" key="1">
    <source>
        <dbReference type="SAM" id="MobiDB-lite"/>
    </source>
</evidence>
<evidence type="ECO:0000313" key="4">
    <source>
        <dbReference type="EMBL" id="MBJ7593367.1"/>
    </source>
</evidence>